<gene>
    <name evidence="2" type="ORF">C8A01DRAFT_31727</name>
</gene>
<feature type="compositionally biased region" description="Basic and acidic residues" evidence="1">
    <location>
        <begin position="310"/>
        <end position="360"/>
    </location>
</feature>
<comment type="caution">
    <text evidence="2">The sequence shown here is derived from an EMBL/GenBank/DDBJ whole genome shotgun (WGS) entry which is preliminary data.</text>
</comment>
<dbReference type="InterPro" id="IPR023214">
    <property type="entry name" value="HAD_sf"/>
</dbReference>
<organism evidence="2 3">
    <name type="scientific">Parachaetomium inaequale</name>
    <dbReference type="NCBI Taxonomy" id="2588326"/>
    <lineage>
        <taxon>Eukaryota</taxon>
        <taxon>Fungi</taxon>
        <taxon>Dikarya</taxon>
        <taxon>Ascomycota</taxon>
        <taxon>Pezizomycotina</taxon>
        <taxon>Sordariomycetes</taxon>
        <taxon>Sordariomycetidae</taxon>
        <taxon>Sordariales</taxon>
        <taxon>Chaetomiaceae</taxon>
        <taxon>Parachaetomium</taxon>
    </lineage>
</organism>
<dbReference type="Gene3D" id="1.10.150.240">
    <property type="entry name" value="Putative phosphatase, domain 2"/>
    <property type="match status" value="1"/>
</dbReference>
<dbReference type="InterPro" id="IPR023198">
    <property type="entry name" value="PGP-like_dom2"/>
</dbReference>
<dbReference type="Gene3D" id="3.40.50.1000">
    <property type="entry name" value="HAD superfamily/HAD-like"/>
    <property type="match status" value="1"/>
</dbReference>
<reference evidence="3" key="1">
    <citation type="journal article" date="2023" name="Mol. Phylogenet. Evol.">
        <title>Genome-scale phylogeny and comparative genomics of the fungal order Sordariales.</title>
        <authorList>
            <person name="Hensen N."/>
            <person name="Bonometti L."/>
            <person name="Westerberg I."/>
            <person name="Brannstrom I.O."/>
            <person name="Guillou S."/>
            <person name="Cros-Aarteil S."/>
            <person name="Calhoun S."/>
            <person name="Haridas S."/>
            <person name="Kuo A."/>
            <person name="Mondo S."/>
            <person name="Pangilinan J."/>
            <person name="Riley R."/>
            <person name="LaButti K."/>
            <person name="Andreopoulos B."/>
            <person name="Lipzen A."/>
            <person name="Chen C."/>
            <person name="Yan M."/>
            <person name="Daum C."/>
            <person name="Ng V."/>
            <person name="Clum A."/>
            <person name="Steindorff A."/>
            <person name="Ohm R.A."/>
            <person name="Martin F."/>
            <person name="Silar P."/>
            <person name="Natvig D.O."/>
            <person name="Lalanne C."/>
            <person name="Gautier V."/>
            <person name="Ament-Velasquez S.L."/>
            <person name="Kruys A."/>
            <person name="Hutchinson M.I."/>
            <person name="Powell A.J."/>
            <person name="Barry K."/>
            <person name="Miller A.N."/>
            <person name="Grigoriev I.V."/>
            <person name="Debuchy R."/>
            <person name="Gladieux P."/>
            <person name="Hiltunen Thoren M."/>
            <person name="Johannesson H."/>
        </authorList>
    </citation>
    <scope>NUCLEOTIDE SEQUENCE [LARGE SCALE GENOMIC DNA]</scope>
    <source>
        <strain evidence="3">CBS 284.82</strain>
    </source>
</reference>
<dbReference type="InterPro" id="IPR036412">
    <property type="entry name" value="HAD-like_sf"/>
</dbReference>
<name>A0AAN6PT71_9PEZI</name>
<accession>A0AAN6PT71</accession>
<dbReference type="AlphaFoldDB" id="A0AAN6PT71"/>
<dbReference type="Proteomes" id="UP001303115">
    <property type="component" value="Unassembled WGS sequence"/>
</dbReference>
<feature type="region of interest" description="Disordered" evidence="1">
    <location>
        <begin position="1"/>
        <end position="35"/>
    </location>
</feature>
<proteinExistence type="predicted"/>
<dbReference type="EMBL" id="MU854321">
    <property type="protein sequence ID" value="KAK4044125.1"/>
    <property type="molecule type" value="Genomic_DNA"/>
</dbReference>
<feature type="region of interest" description="Disordered" evidence="1">
    <location>
        <begin position="309"/>
        <end position="437"/>
    </location>
</feature>
<protein>
    <submittedName>
        <fullName evidence="2">Uncharacterized protein</fullName>
    </submittedName>
</protein>
<evidence type="ECO:0000313" key="2">
    <source>
        <dbReference type="EMBL" id="KAK4044125.1"/>
    </source>
</evidence>
<dbReference type="SUPFAM" id="SSF56784">
    <property type="entry name" value="HAD-like"/>
    <property type="match status" value="1"/>
</dbReference>
<keyword evidence="3" id="KW-1185">Reference proteome</keyword>
<sequence>MATTPTIGHKRTHSDMESEAAPPETTAPKQSPQSPPRVLLLHLSALLSCKQAIIHTVRAIVPHVLPDNDIPVFTDEDVLRAFSKTPIVNKLMCELAKRNLTPEENARLVERYPRIYYQVGVPLLTLAPHAKELLEAVKRRGDIALAVVSSNPDKAVPTLITLGVGHLVDTVLKSLPAKAYSSEEDRALAPKLFHDNWQHEVVPWFTKRSRAAAMTTTNNNGPPTIIIDDDDNDDTPEINIKPLLPAQALLVSCCIYDLCVAKASGTQTCWIRKIDAGDEAAMRVSGMFDIVVEELDALRVKLFGEGVVHVGDKDNNKNEGEGGKDENKREEGDKDNGECDKSKSEGDKNKGVGHMEKIKEEGEDLVMGGVEKVGGVDQQEGAVAKSPAEAGGKNQVMKGAGQEEGSVDGASGEADHQASKAPDANGDQVTKAVDAGGDQVMQTAQDDEVDMVKVEVLE</sequence>
<evidence type="ECO:0000313" key="3">
    <source>
        <dbReference type="Proteomes" id="UP001303115"/>
    </source>
</evidence>
<evidence type="ECO:0000256" key="1">
    <source>
        <dbReference type="SAM" id="MobiDB-lite"/>
    </source>
</evidence>